<dbReference type="Gene3D" id="4.10.400.10">
    <property type="entry name" value="Low-density Lipoprotein Receptor"/>
    <property type="match status" value="1"/>
</dbReference>
<keyword evidence="6 10" id="KW-0472">Membrane</keyword>
<dbReference type="OrthoDB" id="2019384at2759"/>
<evidence type="ECO:0000256" key="8">
    <source>
        <dbReference type="PROSITE-ProRule" id="PRU00124"/>
    </source>
</evidence>
<feature type="disulfide bond" evidence="8">
    <location>
        <begin position="278"/>
        <end position="290"/>
    </location>
</feature>
<dbReference type="GO" id="GO:0012505">
    <property type="term" value="C:endomembrane system"/>
    <property type="evidence" value="ECO:0007669"/>
    <property type="project" value="UniProtKB-SubCell"/>
</dbReference>
<dbReference type="STRING" id="158441.A0A226DGN5"/>
<dbReference type="GO" id="GO:0016192">
    <property type="term" value="P:vesicle-mediated transport"/>
    <property type="evidence" value="ECO:0007669"/>
    <property type="project" value="UniProtKB-ARBA"/>
</dbReference>
<dbReference type="Pfam" id="PF00057">
    <property type="entry name" value="Ldl_recept_a"/>
    <property type="match status" value="1"/>
</dbReference>
<keyword evidence="12" id="KW-0675">Receptor</keyword>
<evidence type="ECO:0000256" key="3">
    <source>
        <dbReference type="ARBA" id="ARBA00022692"/>
    </source>
</evidence>
<comment type="subcellular location">
    <subcellularLocation>
        <location evidence="2">Endomembrane system</location>
    </subcellularLocation>
    <subcellularLocation>
        <location evidence="1">Membrane</location>
        <topology evidence="1">Single-pass membrane protein</topology>
    </subcellularLocation>
</comment>
<dbReference type="PANTHER" id="PTHR24270">
    <property type="entry name" value="LOW-DENSITY LIPOPROTEIN RECEPTOR-RELATED"/>
    <property type="match status" value="1"/>
</dbReference>
<keyword evidence="7 8" id="KW-1015">Disulfide bond</keyword>
<dbReference type="InterPro" id="IPR002172">
    <property type="entry name" value="LDrepeatLR_classA_rpt"/>
</dbReference>
<reference evidence="12 13" key="1">
    <citation type="submission" date="2015-12" db="EMBL/GenBank/DDBJ databases">
        <title>The genome of Folsomia candida.</title>
        <authorList>
            <person name="Faddeeva A."/>
            <person name="Derks M.F."/>
            <person name="Anvar Y."/>
            <person name="Smit S."/>
            <person name="Van Straalen N."/>
            <person name="Roelofs D."/>
        </authorList>
    </citation>
    <scope>NUCLEOTIDE SEQUENCE [LARGE SCALE GENOMIC DNA]</scope>
    <source>
        <strain evidence="12 13">VU population</strain>
        <tissue evidence="12">Whole body</tissue>
    </source>
</reference>
<feature type="compositionally biased region" description="Low complexity" evidence="9">
    <location>
        <begin position="552"/>
        <end position="579"/>
    </location>
</feature>
<dbReference type="CDD" id="cd00112">
    <property type="entry name" value="LDLa"/>
    <property type="match status" value="1"/>
</dbReference>
<feature type="compositionally biased region" description="Low complexity" evidence="9">
    <location>
        <begin position="519"/>
        <end position="541"/>
    </location>
</feature>
<gene>
    <name evidence="12" type="ORF">Fcan01_21545</name>
</gene>
<dbReference type="SMART" id="SM00192">
    <property type="entry name" value="LDLa"/>
    <property type="match status" value="2"/>
</dbReference>
<keyword evidence="13" id="KW-1185">Reference proteome</keyword>
<evidence type="ECO:0000256" key="4">
    <source>
        <dbReference type="ARBA" id="ARBA00022737"/>
    </source>
</evidence>
<feature type="region of interest" description="Disordered" evidence="9">
    <location>
        <begin position="475"/>
        <end position="614"/>
    </location>
</feature>
<evidence type="ECO:0000256" key="10">
    <source>
        <dbReference type="SAM" id="Phobius"/>
    </source>
</evidence>
<organism evidence="12 13">
    <name type="scientific">Folsomia candida</name>
    <name type="common">Springtail</name>
    <dbReference type="NCBI Taxonomy" id="158441"/>
    <lineage>
        <taxon>Eukaryota</taxon>
        <taxon>Metazoa</taxon>
        <taxon>Ecdysozoa</taxon>
        <taxon>Arthropoda</taxon>
        <taxon>Hexapoda</taxon>
        <taxon>Collembola</taxon>
        <taxon>Entomobryomorpha</taxon>
        <taxon>Isotomoidea</taxon>
        <taxon>Isotomidae</taxon>
        <taxon>Proisotominae</taxon>
        <taxon>Folsomia</taxon>
    </lineage>
</organism>
<evidence type="ECO:0000256" key="9">
    <source>
        <dbReference type="SAM" id="MobiDB-lite"/>
    </source>
</evidence>
<dbReference type="PROSITE" id="PS01209">
    <property type="entry name" value="LDLRA_1"/>
    <property type="match status" value="1"/>
</dbReference>
<feature type="signal peptide" evidence="11">
    <location>
        <begin position="1"/>
        <end position="24"/>
    </location>
</feature>
<keyword evidence="11" id="KW-0732">Signal</keyword>
<evidence type="ECO:0000256" key="2">
    <source>
        <dbReference type="ARBA" id="ARBA00004308"/>
    </source>
</evidence>
<comment type="caution">
    <text evidence="12">The sequence shown here is derived from an EMBL/GenBank/DDBJ whole genome shotgun (WGS) entry which is preliminary data.</text>
</comment>
<evidence type="ECO:0000313" key="13">
    <source>
        <dbReference type="Proteomes" id="UP000198287"/>
    </source>
</evidence>
<name>A0A226DGN5_FOLCA</name>
<protein>
    <submittedName>
        <fullName evidence="12">Sortilin-related receptor</fullName>
    </submittedName>
</protein>
<dbReference type="InterPro" id="IPR050685">
    <property type="entry name" value="LDLR"/>
</dbReference>
<evidence type="ECO:0000256" key="6">
    <source>
        <dbReference type="ARBA" id="ARBA00023136"/>
    </source>
</evidence>
<feature type="compositionally biased region" description="Basic and acidic residues" evidence="9">
    <location>
        <begin position="605"/>
        <end position="614"/>
    </location>
</feature>
<dbReference type="GO" id="GO:0005886">
    <property type="term" value="C:plasma membrane"/>
    <property type="evidence" value="ECO:0007669"/>
    <property type="project" value="TreeGrafter"/>
</dbReference>
<dbReference type="AlphaFoldDB" id="A0A226DGN5"/>
<keyword evidence="3 10" id="KW-0812">Transmembrane</keyword>
<dbReference type="SUPFAM" id="SSF57424">
    <property type="entry name" value="LDL receptor-like module"/>
    <property type="match status" value="1"/>
</dbReference>
<evidence type="ECO:0000256" key="1">
    <source>
        <dbReference type="ARBA" id="ARBA00004167"/>
    </source>
</evidence>
<evidence type="ECO:0000256" key="7">
    <source>
        <dbReference type="ARBA" id="ARBA00023157"/>
    </source>
</evidence>
<dbReference type="InterPro" id="IPR023415">
    <property type="entry name" value="LDLR_class-A_CS"/>
</dbReference>
<sequence length="614" mass="66791">MNLLSGLATTFLLLFASLPQSFCAIDEISPNPGSLNPHESRFYQHLEQYFGSVGGNGGETQPRRNSLVLSEAPSGPVSVTAKKTEDDSIGISSTNPYRIMKHFPYAPLFDPSVPHNNEPEVRFGWRLVIKPSPVNNARLIVKRIDESLNITCTLEYVGHANGPIVSGEGVDTANKTSNLPSPHPLPVVVDEQEPELGEDQVFRLAWHLPFMPQNSKNRVQFQDFHNSKHLIVDHLKESDGGEYECTANALVDSDDKLGSIPPFVESIQILVKPKKGSCNEPLILCSSGECIAKRFMCDGKPDCKDRSDESFDNCGTYHPCEGKLRCSDGRCISPYWCCDRTIDKNCTSLVQSPCCAQLKHIVPFLIETHYGAQPQHYNEMGFLQTTIYTVIGCSMAFMFIITIMVIAICRVHLRRTALTQMNHNHHHGQLRGLGSAGAPAPFGDILFNSGGAMPYTANASGLLVTYNINNGVQFMGRSRPTNPPPYSFEQPSLPPREGPPPAYSSVENLAVSGGGGGESSLSTLNPEGSSSSPSPNRNNLSEDSAREGGVGNSRSNNATNNRTRSPGPSTTSDPTPGRPLQDAEVDESIAVAQPLLAQTSSPSNDRNRNEQQNT</sequence>
<dbReference type="PROSITE" id="PS50068">
    <property type="entry name" value="LDLRA_2"/>
    <property type="match status" value="1"/>
</dbReference>
<feature type="transmembrane region" description="Helical" evidence="10">
    <location>
        <begin position="387"/>
        <end position="413"/>
    </location>
</feature>
<evidence type="ECO:0000256" key="5">
    <source>
        <dbReference type="ARBA" id="ARBA00022989"/>
    </source>
</evidence>
<keyword evidence="4" id="KW-0677">Repeat</keyword>
<feature type="disulfide bond" evidence="8">
    <location>
        <begin position="285"/>
        <end position="303"/>
    </location>
</feature>
<dbReference type="EMBL" id="LNIX01000021">
    <property type="protein sequence ID" value="OXA43857.1"/>
    <property type="molecule type" value="Genomic_DNA"/>
</dbReference>
<feature type="compositionally biased region" description="Pro residues" evidence="9">
    <location>
        <begin position="481"/>
        <end position="502"/>
    </location>
</feature>
<proteinExistence type="predicted"/>
<keyword evidence="5 10" id="KW-1133">Transmembrane helix</keyword>
<evidence type="ECO:0000313" key="12">
    <source>
        <dbReference type="EMBL" id="OXA43857.1"/>
    </source>
</evidence>
<accession>A0A226DGN5</accession>
<comment type="caution">
    <text evidence="8">Lacks conserved residue(s) required for the propagation of feature annotation.</text>
</comment>
<evidence type="ECO:0000256" key="11">
    <source>
        <dbReference type="SAM" id="SignalP"/>
    </source>
</evidence>
<feature type="chain" id="PRO_5012963080" evidence="11">
    <location>
        <begin position="25"/>
        <end position="614"/>
    </location>
</feature>
<dbReference type="InterPro" id="IPR036055">
    <property type="entry name" value="LDL_receptor-like_sf"/>
</dbReference>
<dbReference type="Proteomes" id="UP000198287">
    <property type="component" value="Unassembled WGS sequence"/>
</dbReference>